<proteinExistence type="predicted"/>
<organism evidence="1">
    <name type="scientific">marine sediment metagenome</name>
    <dbReference type="NCBI Taxonomy" id="412755"/>
    <lineage>
        <taxon>unclassified sequences</taxon>
        <taxon>metagenomes</taxon>
        <taxon>ecological metagenomes</taxon>
    </lineage>
</organism>
<evidence type="ECO:0000313" key="1">
    <source>
        <dbReference type="EMBL" id="KKO12026.1"/>
    </source>
</evidence>
<comment type="caution">
    <text evidence="1">The sequence shown here is derived from an EMBL/GenBank/DDBJ whole genome shotgun (WGS) entry which is preliminary data.</text>
</comment>
<accession>A0A0F9W404</accession>
<name>A0A0F9W404_9ZZZZ</name>
<gene>
    <name evidence="1" type="ORF">LCGC14_0000340</name>
</gene>
<sequence length="436" mass="49881">MRNNGIKLKMDIAHISFMRGTAKSISSGNSEDYVTKMDMILPVAFGKIPDGVYAVEYDDDRIDVKITTINDKDQDPVFNYAKDLNIGASGSGLDVIPFEAFTDNRGIYPTILITIVFPRRIATWVDDTHETGIRMDFDYEKLQITGVPDNEEKIRAILVVNRLIKSLKIEDLKSISYDDVTVFLETYFKKTDKTPLLLKVNALTTKDAYKNAVYDYVLPNLNDSEVSQSLYNYQEHYSKKKISIEKELKQAIEEVIDSVLKHHIEYRRWIEPFWDGQRTIKQNNEEIVIPRTPKNETRIQPTLHVILDMALMPLGIQVIRESDEGVGSLDFRFLFTTDEGLPLTVGTEFKVAHHKEIKKGITKQLPAYLRSIRSKSGIFVVMWFKDTKYFKEPKKYEIGGMEQWLGKEALRISTESGIDVTTTILDASIRPSASSL</sequence>
<protein>
    <submittedName>
        <fullName evidence="1">Uncharacterized protein</fullName>
    </submittedName>
</protein>
<dbReference type="AlphaFoldDB" id="A0A0F9W404"/>
<dbReference type="EMBL" id="LAZR01000001">
    <property type="protein sequence ID" value="KKO12026.1"/>
    <property type="molecule type" value="Genomic_DNA"/>
</dbReference>
<reference evidence="1" key="1">
    <citation type="journal article" date="2015" name="Nature">
        <title>Complex archaea that bridge the gap between prokaryotes and eukaryotes.</title>
        <authorList>
            <person name="Spang A."/>
            <person name="Saw J.H."/>
            <person name="Jorgensen S.L."/>
            <person name="Zaremba-Niedzwiedzka K."/>
            <person name="Martijn J."/>
            <person name="Lind A.E."/>
            <person name="van Eijk R."/>
            <person name="Schleper C."/>
            <person name="Guy L."/>
            <person name="Ettema T.J."/>
        </authorList>
    </citation>
    <scope>NUCLEOTIDE SEQUENCE</scope>
</reference>